<dbReference type="Pfam" id="PF13515">
    <property type="entry name" value="FUSC_2"/>
    <property type="match status" value="1"/>
</dbReference>
<feature type="transmembrane region" description="Helical" evidence="6">
    <location>
        <begin position="667"/>
        <end position="683"/>
    </location>
</feature>
<feature type="domain" description="DUF2421" evidence="7">
    <location>
        <begin position="802"/>
        <end position="1036"/>
    </location>
</feature>
<reference evidence="10" key="1">
    <citation type="journal article" date="2020" name="Stud. Mycol.">
        <title>101 Dothideomycetes genomes: a test case for predicting lifestyles and emergence of pathogens.</title>
        <authorList>
            <person name="Haridas S."/>
            <person name="Albert R."/>
            <person name="Binder M."/>
            <person name="Bloem J."/>
            <person name="Labutti K."/>
            <person name="Salamov A."/>
            <person name="Andreopoulos B."/>
            <person name="Baker S."/>
            <person name="Barry K."/>
            <person name="Bills G."/>
            <person name="Bluhm B."/>
            <person name="Cannon C."/>
            <person name="Castanera R."/>
            <person name="Culley D."/>
            <person name="Daum C."/>
            <person name="Ezra D."/>
            <person name="Gonzalez J."/>
            <person name="Henrissat B."/>
            <person name="Kuo A."/>
            <person name="Liang C."/>
            <person name="Lipzen A."/>
            <person name="Lutzoni F."/>
            <person name="Magnuson J."/>
            <person name="Mondo S."/>
            <person name="Nolan M."/>
            <person name="Ohm R."/>
            <person name="Pangilinan J."/>
            <person name="Park H.-J."/>
            <person name="Ramirez L."/>
            <person name="Alfaro M."/>
            <person name="Sun H."/>
            <person name="Tritt A."/>
            <person name="Yoshinaga Y."/>
            <person name="Zwiers L.-H."/>
            <person name="Turgeon B."/>
            <person name="Goodwin S."/>
            <person name="Spatafora J."/>
            <person name="Crous P."/>
            <person name="Grigoriev I."/>
        </authorList>
    </citation>
    <scope>NUCLEOTIDE SEQUENCE</scope>
    <source>
        <strain evidence="10">CBS 175.79</strain>
    </source>
</reference>
<dbReference type="Pfam" id="PF10337">
    <property type="entry name" value="ArAE_2_N"/>
    <property type="match status" value="1"/>
</dbReference>
<keyword evidence="4 6" id="KW-0472">Membrane</keyword>
<dbReference type="Pfam" id="PF10334">
    <property type="entry name" value="BRE4"/>
    <property type="match status" value="1"/>
</dbReference>
<feature type="compositionally biased region" description="Polar residues" evidence="5">
    <location>
        <begin position="1058"/>
        <end position="1070"/>
    </location>
</feature>
<evidence type="ECO:0000256" key="2">
    <source>
        <dbReference type="ARBA" id="ARBA00022692"/>
    </source>
</evidence>
<gene>
    <name evidence="10" type="ORF">BU24DRAFT_398014</name>
</gene>
<dbReference type="PANTHER" id="PTHR37994:SF4">
    <property type="entry name" value="ER TRANSPORTER 6TM N-TERMINAL DOMAIN-CONTAINING PROTEIN-RELATED"/>
    <property type="match status" value="1"/>
</dbReference>
<feature type="transmembrane region" description="Helical" evidence="6">
    <location>
        <begin position="127"/>
        <end position="147"/>
    </location>
</feature>
<name>A0A6A5XEH3_9PLEO</name>
<feature type="transmembrane region" description="Helical" evidence="6">
    <location>
        <begin position="689"/>
        <end position="708"/>
    </location>
</feature>
<evidence type="ECO:0000256" key="6">
    <source>
        <dbReference type="SAM" id="Phobius"/>
    </source>
</evidence>
<feature type="transmembrane region" description="Helical" evidence="6">
    <location>
        <begin position="739"/>
        <end position="757"/>
    </location>
</feature>
<dbReference type="GeneID" id="54282768"/>
<feature type="domain" description="Putative ER transporter 6TM N-terminal" evidence="8">
    <location>
        <begin position="162"/>
        <end position="403"/>
    </location>
</feature>
<dbReference type="PANTHER" id="PTHR37994">
    <property type="entry name" value="ARAE_2_N DOMAIN-CONTAINING PROTEIN-RELATED"/>
    <property type="match status" value="1"/>
</dbReference>
<dbReference type="InterPro" id="IPR018823">
    <property type="entry name" value="ArAE_2_N"/>
</dbReference>
<sequence length="1070" mass="119380">MAATTAAGVNHVSTESNGATEMNEEAADVINGHARAATGSDDTAAPEKNVPKKQPSKLAQGWKKLGLDLPTVMMMMKAALPPTIAMAAYQANSFARIYTTLGYLVAVISILGFCIMPRAKFIQTMCLNVLGTCIGAAINLLSLWTGIKARENTTKADAPPQAYNSSQSAVLAVWLFFQIWLVNTMKSKFPQMVFPTIVYAIFAMVSATYGPQFRTMVQVESFMKRLLEAFLTAFAIATGVSLFIFPVTSRKVVKKEITAYIGALRGALSAHKTYLQSLETADVFNQIKPQYTNTPNKAKKAAPEVEAVKAITATFSQLHGKLSGDLPFAKREIAYGKLSPDDYEAISKHLRAIMLPLVGLGSLVDLFDRQAKMNNWESDDSDDVDPEQEAQRRTAVGNWNKTMKAAHEPFERIISGMDRGLHHVLLRLQLIPTPKKKAAKNTDEEAKGDLVEPGHEGFAALLEDQFNGFYKERETTLKRWVESRGIAVGPDFFHSSEASEPDLELLKREPTLLHQSNQRQLYLLLYIIYLLYAISRAVMDFVKFADERDQAKAKKHLINPGKKRLRKWLVSIFRTQDSNNEDETTAAGLERNSNIVYMGEAYKRRKDPEHLPPANAWEKFGNAVRTIPAFLRSPDSAFGFRCACATMCIAVTAYLHDSARFFIEQRLVWAMIMVAISMTPTAGQSVASFFLRIVGTIIAMILAWLTWYIPGQHTAGILVFLWVFVGLGFYVILKRMDLIIAGIISVVTITLIVGYELEVRKIGRALAESNGQPYYEIYKLGPYRLATVLGGLFVAFIWTFFPYPISEHSALRQKLGGSLYLSANYYSIVHETVMARIRGDEGDVADPTSPGFLLNKARNKVFSKQMLLLQGLRQHSEFVRWEFPLGGKFPIKDYNNIIRLVSNIVNYTSLISYASTSFTNPCIIRPTEDDDPSRTQWFRDFRRIITSAKLTSHEITSMLSLLSSSITNGQPLPPYLQAPQSYQLSHRLEATDSEVLSLRHIAEPGYSAFAVLQISTSCINQDLEQLLRAVKKLVGELDFSFHVTSTTMPSPSTSSDTLMQKSSNSRSKQD</sequence>
<evidence type="ECO:0000259" key="7">
    <source>
        <dbReference type="Pfam" id="PF10334"/>
    </source>
</evidence>
<evidence type="ECO:0000259" key="9">
    <source>
        <dbReference type="Pfam" id="PF13515"/>
    </source>
</evidence>
<dbReference type="RefSeq" id="XP_033379807.1">
    <property type="nucleotide sequence ID" value="XM_033525371.1"/>
</dbReference>
<feature type="region of interest" description="Disordered" evidence="5">
    <location>
        <begin position="1"/>
        <end position="58"/>
    </location>
</feature>
<dbReference type="InterPro" id="IPR018820">
    <property type="entry name" value="BRE4-related_DUF2421"/>
</dbReference>
<evidence type="ECO:0008006" key="12">
    <source>
        <dbReference type="Google" id="ProtNLM"/>
    </source>
</evidence>
<protein>
    <recommendedName>
        <fullName evidence="12">ER transporter 6TM N-terminal domain-containing protein</fullName>
    </recommendedName>
</protein>
<dbReference type="AlphaFoldDB" id="A0A6A5XEH3"/>
<dbReference type="EMBL" id="ML978074">
    <property type="protein sequence ID" value="KAF2011468.1"/>
    <property type="molecule type" value="Genomic_DNA"/>
</dbReference>
<keyword evidence="2 6" id="KW-0812">Transmembrane</keyword>
<evidence type="ECO:0000256" key="4">
    <source>
        <dbReference type="ARBA" id="ARBA00023136"/>
    </source>
</evidence>
<feature type="transmembrane region" description="Helical" evidence="6">
    <location>
        <begin position="229"/>
        <end position="247"/>
    </location>
</feature>
<proteinExistence type="predicted"/>
<evidence type="ECO:0000256" key="5">
    <source>
        <dbReference type="SAM" id="MobiDB-lite"/>
    </source>
</evidence>
<evidence type="ECO:0000313" key="10">
    <source>
        <dbReference type="EMBL" id="KAF2011468.1"/>
    </source>
</evidence>
<feature type="compositionally biased region" description="Low complexity" evidence="5">
    <location>
        <begin position="1045"/>
        <end position="1057"/>
    </location>
</feature>
<evidence type="ECO:0000313" key="11">
    <source>
        <dbReference type="Proteomes" id="UP000799778"/>
    </source>
</evidence>
<feature type="transmembrane region" description="Helical" evidence="6">
    <location>
        <begin position="192"/>
        <end position="209"/>
    </location>
</feature>
<feature type="transmembrane region" description="Helical" evidence="6">
    <location>
        <begin position="167"/>
        <end position="185"/>
    </location>
</feature>
<feature type="compositionally biased region" description="Polar residues" evidence="5">
    <location>
        <begin position="11"/>
        <end position="20"/>
    </location>
</feature>
<feature type="transmembrane region" description="Helical" evidence="6">
    <location>
        <begin position="785"/>
        <end position="805"/>
    </location>
</feature>
<feature type="region of interest" description="Disordered" evidence="5">
    <location>
        <begin position="1045"/>
        <end position="1070"/>
    </location>
</feature>
<comment type="subcellular location">
    <subcellularLocation>
        <location evidence="1">Membrane</location>
        <topology evidence="1">Multi-pass membrane protein</topology>
    </subcellularLocation>
</comment>
<evidence type="ECO:0000259" key="8">
    <source>
        <dbReference type="Pfam" id="PF10337"/>
    </source>
</evidence>
<keyword evidence="11" id="KW-1185">Reference proteome</keyword>
<dbReference type="OrthoDB" id="2274698at2759"/>
<dbReference type="Proteomes" id="UP000799778">
    <property type="component" value="Unassembled WGS sequence"/>
</dbReference>
<keyword evidence="3 6" id="KW-1133">Transmembrane helix</keyword>
<feature type="transmembrane region" description="Helical" evidence="6">
    <location>
        <begin position="95"/>
        <end position="115"/>
    </location>
</feature>
<evidence type="ECO:0000256" key="3">
    <source>
        <dbReference type="ARBA" id="ARBA00022989"/>
    </source>
</evidence>
<feature type="domain" description="Integral membrane bound transporter" evidence="9">
    <location>
        <begin position="661"/>
        <end position="798"/>
    </location>
</feature>
<feature type="transmembrane region" description="Helical" evidence="6">
    <location>
        <begin position="638"/>
        <end position="655"/>
    </location>
</feature>
<dbReference type="InterPro" id="IPR049453">
    <property type="entry name" value="Memb_transporter_dom"/>
</dbReference>
<dbReference type="GO" id="GO:0016020">
    <property type="term" value="C:membrane"/>
    <property type="evidence" value="ECO:0007669"/>
    <property type="project" value="UniProtKB-SubCell"/>
</dbReference>
<evidence type="ECO:0000256" key="1">
    <source>
        <dbReference type="ARBA" id="ARBA00004141"/>
    </source>
</evidence>
<accession>A0A6A5XEH3</accession>
<organism evidence="10 11">
    <name type="scientific">Aaosphaeria arxii CBS 175.79</name>
    <dbReference type="NCBI Taxonomy" id="1450172"/>
    <lineage>
        <taxon>Eukaryota</taxon>
        <taxon>Fungi</taxon>
        <taxon>Dikarya</taxon>
        <taxon>Ascomycota</taxon>
        <taxon>Pezizomycotina</taxon>
        <taxon>Dothideomycetes</taxon>
        <taxon>Pleosporomycetidae</taxon>
        <taxon>Pleosporales</taxon>
        <taxon>Pleosporales incertae sedis</taxon>
        <taxon>Aaosphaeria</taxon>
    </lineage>
</organism>
<feature type="transmembrane region" description="Helical" evidence="6">
    <location>
        <begin position="715"/>
        <end position="733"/>
    </location>
</feature>